<protein>
    <recommendedName>
        <fullName evidence="7">Dipeptidyl-peptidase</fullName>
        <ecNumber evidence="7">3.4.14.-</ecNumber>
    </recommendedName>
</protein>
<evidence type="ECO:0000256" key="2">
    <source>
        <dbReference type="ARBA" id="ARBA00022438"/>
    </source>
</evidence>
<dbReference type="InterPro" id="IPR043504">
    <property type="entry name" value="Peptidase_S1_PA_chymotrypsin"/>
</dbReference>
<keyword evidence="6 7" id="KW-0720">Serine protease</keyword>
<dbReference type="PANTHER" id="PTHR38469">
    <property type="entry name" value="PERIPLASMIC PEPTIDASE SUBFAMILY S1B"/>
    <property type="match status" value="1"/>
</dbReference>
<comment type="similarity">
    <text evidence="1 7">Belongs to the peptidase S46 family.</text>
</comment>
<reference evidence="9" key="1">
    <citation type="submission" date="2017-04" db="EMBL/GenBank/DDBJ databases">
        <title>Function of individual gut microbiota members based on whole genome sequencing of pure cultures obtained from chicken caecum.</title>
        <authorList>
            <person name="Medvecky M."/>
            <person name="Cejkova D."/>
            <person name="Polansky O."/>
            <person name="Karasova D."/>
            <person name="Kubasova T."/>
            <person name="Cizek A."/>
            <person name="Rychlik I."/>
        </authorList>
    </citation>
    <scope>NUCLEOTIDE SEQUENCE [LARGE SCALE GENOMIC DNA]</scope>
    <source>
        <strain evidence="9">An90</strain>
    </source>
</reference>
<dbReference type="GO" id="GO:0070009">
    <property type="term" value="F:serine-type aminopeptidase activity"/>
    <property type="evidence" value="ECO:0007669"/>
    <property type="project" value="UniProtKB-UniRule"/>
</dbReference>
<evidence type="ECO:0000313" key="8">
    <source>
        <dbReference type="EMBL" id="OUN04586.1"/>
    </source>
</evidence>
<dbReference type="GO" id="GO:0006508">
    <property type="term" value="P:proteolysis"/>
    <property type="evidence" value="ECO:0007669"/>
    <property type="project" value="UniProtKB-KW"/>
</dbReference>
<dbReference type="EC" id="3.4.14.-" evidence="7"/>
<dbReference type="EMBL" id="NFHB01000002">
    <property type="protein sequence ID" value="OUN04586.1"/>
    <property type="molecule type" value="Genomic_DNA"/>
</dbReference>
<keyword evidence="3 7" id="KW-0645">Protease</keyword>
<dbReference type="Pfam" id="PF10459">
    <property type="entry name" value="Peptidase_S46"/>
    <property type="match status" value="1"/>
</dbReference>
<evidence type="ECO:0000256" key="4">
    <source>
        <dbReference type="ARBA" id="ARBA00022729"/>
    </source>
</evidence>
<dbReference type="OrthoDB" id="9805367at2"/>
<dbReference type="GO" id="GO:0043171">
    <property type="term" value="P:peptide catabolic process"/>
    <property type="evidence" value="ECO:0007669"/>
    <property type="project" value="UniProtKB-UniRule"/>
</dbReference>
<dbReference type="Proteomes" id="UP000195772">
    <property type="component" value="Unassembled WGS sequence"/>
</dbReference>
<dbReference type="PANTHER" id="PTHR38469:SF1">
    <property type="entry name" value="PERIPLASMIC PEPTIDASE SUBFAMILY S1B"/>
    <property type="match status" value="1"/>
</dbReference>
<keyword evidence="2 7" id="KW-0031">Aminopeptidase</keyword>
<dbReference type="InterPro" id="IPR019500">
    <property type="entry name" value="Pep_S46"/>
</dbReference>
<dbReference type="GO" id="GO:0008239">
    <property type="term" value="F:dipeptidyl-peptidase activity"/>
    <property type="evidence" value="ECO:0007669"/>
    <property type="project" value="UniProtKB-UniRule"/>
</dbReference>
<evidence type="ECO:0000256" key="6">
    <source>
        <dbReference type="ARBA" id="ARBA00022825"/>
    </source>
</evidence>
<accession>A0A1Y3QY65</accession>
<dbReference type="InterPro" id="IPR009003">
    <property type="entry name" value="Peptidase_S1_PA"/>
</dbReference>
<keyword evidence="4" id="KW-0732">Signal</keyword>
<keyword evidence="5 7" id="KW-0378">Hydrolase</keyword>
<evidence type="ECO:0000256" key="3">
    <source>
        <dbReference type="ARBA" id="ARBA00022670"/>
    </source>
</evidence>
<dbReference type="Gene3D" id="2.40.10.10">
    <property type="entry name" value="Trypsin-like serine proteases"/>
    <property type="match status" value="1"/>
</dbReference>
<dbReference type="SUPFAM" id="SSF50494">
    <property type="entry name" value="Trypsin-like serine proteases"/>
    <property type="match status" value="1"/>
</dbReference>
<dbReference type="eggNOG" id="COG3591">
    <property type="taxonomic scope" value="Bacteria"/>
</dbReference>
<organism evidence="8 9">
    <name type="scientific">Alistipes onderdonkii</name>
    <dbReference type="NCBI Taxonomy" id="328813"/>
    <lineage>
        <taxon>Bacteria</taxon>
        <taxon>Pseudomonadati</taxon>
        <taxon>Bacteroidota</taxon>
        <taxon>Bacteroidia</taxon>
        <taxon>Bacteroidales</taxon>
        <taxon>Rikenellaceae</taxon>
        <taxon>Alistipes</taxon>
    </lineage>
</organism>
<dbReference type="AlphaFoldDB" id="A0A1Y3QY65"/>
<name>A0A1Y3QY65_9BACT</name>
<evidence type="ECO:0000313" key="9">
    <source>
        <dbReference type="Proteomes" id="UP000195772"/>
    </source>
</evidence>
<comment type="function">
    <text evidence="7">Catalyzes the removal of dipeptides from the N-terminus of oligopeptides.</text>
</comment>
<comment type="caution">
    <text evidence="8">The sequence shown here is derived from an EMBL/GenBank/DDBJ whole genome shotgun (WGS) entry which is preliminary data.</text>
</comment>
<evidence type="ECO:0000256" key="5">
    <source>
        <dbReference type="ARBA" id="ARBA00022801"/>
    </source>
</evidence>
<evidence type="ECO:0000256" key="1">
    <source>
        <dbReference type="ARBA" id="ARBA00010491"/>
    </source>
</evidence>
<proteinExistence type="inferred from homology"/>
<sequence length="709" mass="80436">MQPARADEGMWLMHRLAEIYPQMKARGLKIKDKEIYNEKSAALADAVVAVDGGMGTGSMISDQGLMITNHHVAYSDICALSTPECNLLETGFWARTRDEEIPVPGKTVWFVRKVVDVTDEANALKEEMKAAGKWGMMAPRRLYAELEGRYGRETECEVSCYSMWGGKMYLMFYYDIYKDVRLVGTPPASIGAFGGDYDNWGWPQHKGDFALYRVYADQEGRPAAYSADNVPLKPRRVLQVATGGVHDGDFAMVIGFPGRTNRYASSFAVAEKQRVRNPIVVANRHDRMDILKRHMERDPRVRMEYSDAYFGLSNYADYAKWENKCLRRFDVVAIREAEEERLQRWIEADSARKAEDGTLLEELARGYKARQGAERNLNYFREAWLGPSEALLVANRVSSYLGKLERLKQDSLIVDSKDARSVVAGSGRLRRNYDAATDRDLLARMVVNFTANVPREMWGVQLQAMYDQAGGDADRMARAAFDASFCSDPVRYDAYFSKNRSVAEIRRDPMVALTESVTVQRFTGGVDKAEKRGRAHVGRSESRYADLLYDFRASEGLAQYPNANSTMRLTYGNVQPLNPSDGVHYDSRSTIAGYMEKYNPDEYEYRVDDRMRRLIAKRDWGRWGESGTLYVNFLTDNDITGGNSGSPVLDGRGHLIGLAFDGNRESMAGDVWFHPELARTVCVDIRYVMWVIDKYADAGWLLDEMKFAK</sequence>
<gene>
    <name evidence="8" type="ORF">B5G41_03000</name>
</gene>
<evidence type="ECO:0000256" key="7">
    <source>
        <dbReference type="RuleBase" id="RU366067"/>
    </source>
</evidence>